<dbReference type="EMBL" id="JBANRG010000003">
    <property type="protein sequence ID" value="KAK7469351.1"/>
    <property type="molecule type" value="Genomic_DNA"/>
</dbReference>
<reference evidence="2 3" key="1">
    <citation type="submission" date="2024-01" db="EMBL/GenBank/DDBJ databases">
        <title>A draft genome for the cacao thread blight pathogen Marasmiellus scandens.</title>
        <authorList>
            <person name="Baruah I.K."/>
            <person name="Leung J."/>
            <person name="Bukari Y."/>
            <person name="Amoako-Attah I."/>
            <person name="Meinhardt L.W."/>
            <person name="Bailey B.A."/>
            <person name="Cohen S.P."/>
        </authorList>
    </citation>
    <scope>NUCLEOTIDE SEQUENCE [LARGE SCALE GENOMIC DNA]</scope>
    <source>
        <strain evidence="2 3">GH-19</strain>
    </source>
</reference>
<organism evidence="2 3">
    <name type="scientific">Marasmiellus scandens</name>
    <dbReference type="NCBI Taxonomy" id="2682957"/>
    <lineage>
        <taxon>Eukaryota</taxon>
        <taxon>Fungi</taxon>
        <taxon>Dikarya</taxon>
        <taxon>Basidiomycota</taxon>
        <taxon>Agaricomycotina</taxon>
        <taxon>Agaricomycetes</taxon>
        <taxon>Agaricomycetidae</taxon>
        <taxon>Agaricales</taxon>
        <taxon>Marasmiineae</taxon>
        <taxon>Omphalotaceae</taxon>
        <taxon>Marasmiellus</taxon>
    </lineage>
</organism>
<proteinExistence type="predicted"/>
<name>A0ABR1JYG2_9AGAR</name>
<comment type="caution">
    <text evidence="2">The sequence shown here is derived from an EMBL/GenBank/DDBJ whole genome shotgun (WGS) entry which is preliminary data.</text>
</comment>
<keyword evidence="3" id="KW-1185">Reference proteome</keyword>
<evidence type="ECO:0000313" key="2">
    <source>
        <dbReference type="EMBL" id="KAK7469351.1"/>
    </source>
</evidence>
<feature type="compositionally biased region" description="Basic and acidic residues" evidence="1">
    <location>
        <begin position="173"/>
        <end position="192"/>
    </location>
</feature>
<evidence type="ECO:0000256" key="1">
    <source>
        <dbReference type="SAM" id="MobiDB-lite"/>
    </source>
</evidence>
<accession>A0ABR1JYG2</accession>
<gene>
    <name evidence="2" type="ORF">VKT23_003830</name>
</gene>
<dbReference type="Proteomes" id="UP001498398">
    <property type="component" value="Unassembled WGS sequence"/>
</dbReference>
<protein>
    <submittedName>
        <fullName evidence="2">Uncharacterized protein</fullName>
    </submittedName>
</protein>
<evidence type="ECO:0000313" key="3">
    <source>
        <dbReference type="Proteomes" id="UP001498398"/>
    </source>
</evidence>
<feature type="region of interest" description="Disordered" evidence="1">
    <location>
        <begin position="172"/>
        <end position="203"/>
    </location>
</feature>
<sequence>MTISTTQPTDEQVINALNEIRNTSPALGRPKILARLRAENNWTLSDARLKRFINCQEATQHVTQEDLHELYEPTATELVAALERLRQTDPNIGRPKVLARLQMEYRWSLSDKRLKKCMQSCYGDPSCLPALSAKKPQARLEEKGTKNPVVISPIAALTKLFNSSDAMYEELPENFKPRIPEEDDLDSGRDDDTNNSLAPLSLPDDPYAAQMNYAKGSRRMVILYGRGKWNYGVSPNADVSFYIQIAHSRIEERLSQGPLSTLEEKLQFARTPAVLTLWEVYEVAARKAGISRADVGRQFEAEFGVDMSRYLPSRQECSDPEMKSRLEDWENRRRSSWREGKQPLMEAMNVGRPWDDNVHGQFALLVTKINRKTGKECGYVQ</sequence>